<keyword evidence="8" id="KW-0472">Membrane</keyword>
<dbReference type="InterPro" id="IPR030679">
    <property type="entry name" value="ABC_ATPase_HisP-typ"/>
</dbReference>
<dbReference type="SMART" id="SM00382">
    <property type="entry name" value="AAA"/>
    <property type="match status" value="1"/>
</dbReference>
<evidence type="ECO:0000313" key="12">
    <source>
        <dbReference type="EMBL" id="NYJ20436.1"/>
    </source>
</evidence>
<dbReference type="PROSITE" id="PS50893">
    <property type="entry name" value="ABC_TRANSPORTER_2"/>
    <property type="match status" value="1"/>
</dbReference>
<protein>
    <recommendedName>
        <fullName evidence="9">ABC-type polar-amino-acid transporter</fullName>
        <ecNumber evidence="9">7.4.2.1</ecNumber>
    </recommendedName>
</protein>
<dbReference type="PROSITE" id="PS00211">
    <property type="entry name" value="ABC_TRANSPORTER_1"/>
    <property type="match status" value="1"/>
</dbReference>
<dbReference type="InterPro" id="IPR050086">
    <property type="entry name" value="MetN_ABC_transporter-like"/>
</dbReference>
<comment type="similarity">
    <text evidence="2">Belongs to the ABC transporter superfamily.</text>
</comment>
<evidence type="ECO:0000256" key="6">
    <source>
        <dbReference type="ARBA" id="ARBA00022840"/>
    </source>
</evidence>
<dbReference type="PANTHER" id="PTHR43166">
    <property type="entry name" value="AMINO ACID IMPORT ATP-BINDING PROTEIN"/>
    <property type="match status" value="1"/>
</dbReference>
<comment type="subcellular location">
    <subcellularLocation>
        <location evidence="1">Cell membrane</location>
        <topology evidence="1">Peripheral membrane protein</topology>
    </subcellularLocation>
</comment>
<proteinExistence type="inferred from homology"/>
<evidence type="ECO:0000256" key="1">
    <source>
        <dbReference type="ARBA" id="ARBA00004202"/>
    </source>
</evidence>
<dbReference type="RefSeq" id="WP_218868871.1">
    <property type="nucleotide sequence ID" value="NZ_JACCFM010000001.1"/>
</dbReference>
<dbReference type="GO" id="GO:0005886">
    <property type="term" value="C:plasma membrane"/>
    <property type="evidence" value="ECO:0007669"/>
    <property type="project" value="UniProtKB-SubCell"/>
</dbReference>
<dbReference type="SUPFAM" id="SSF52540">
    <property type="entry name" value="P-loop containing nucleoside triphosphate hydrolases"/>
    <property type="match status" value="1"/>
</dbReference>
<evidence type="ECO:0000256" key="8">
    <source>
        <dbReference type="ARBA" id="ARBA00023136"/>
    </source>
</evidence>
<evidence type="ECO:0000313" key="13">
    <source>
        <dbReference type="Proteomes" id="UP000537260"/>
    </source>
</evidence>
<keyword evidence="4" id="KW-1003">Cell membrane</keyword>
<evidence type="ECO:0000256" key="9">
    <source>
        <dbReference type="ARBA" id="ARBA00038850"/>
    </source>
</evidence>
<comment type="catalytic activity">
    <reaction evidence="10">
        <text>a polar amino acid(out) + ATP + H2O = a polar amino acid(in) + ADP + phosphate + H(+)</text>
        <dbReference type="Rhea" id="RHEA:14673"/>
        <dbReference type="ChEBI" id="CHEBI:15377"/>
        <dbReference type="ChEBI" id="CHEBI:15378"/>
        <dbReference type="ChEBI" id="CHEBI:30616"/>
        <dbReference type="ChEBI" id="CHEBI:43474"/>
        <dbReference type="ChEBI" id="CHEBI:62031"/>
        <dbReference type="ChEBI" id="CHEBI:456216"/>
        <dbReference type="EC" id="7.4.2.1"/>
    </reaction>
    <physiologicalReaction direction="left-to-right" evidence="10">
        <dbReference type="Rhea" id="RHEA:14674"/>
    </physiologicalReaction>
</comment>
<dbReference type="GO" id="GO:0016887">
    <property type="term" value="F:ATP hydrolysis activity"/>
    <property type="evidence" value="ECO:0007669"/>
    <property type="project" value="InterPro"/>
</dbReference>
<accession>A0A7Z0J6Q1</accession>
<dbReference type="InterPro" id="IPR003593">
    <property type="entry name" value="AAA+_ATPase"/>
</dbReference>
<feature type="domain" description="ABC transporter" evidence="11">
    <location>
        <begin position="21"/>
        <end position="265"/>
    </location>
</feature>
<keyword evidence="13" id="KW-1185">Reference proteome</keyword>
<dbReference type="GO" id="GO:0005524">
    <property type="term" value="F:ATP binding"/>
    <property type="evidence" value="ECO:0007669"/>
    <property type="project" value="UniProtKB-KW"/>
</dbReference>
<dbReference type="Proteomes" id="UP000537260">
    <property type="component" value="Unassembled WGS sequence"/>
</dbReference>
<dbReference type="AlphaFoldDB" id="A0A7Z0J6Q1"/>
<dbReference type="FunFam" id="3.40.50.300:FF:000020">
    <property type="entry name" value="Amino acid ABC transporter ATP-binding component"/>
    <property type="match status" value="1"/>
</dbReference>
<name>A0A7Z0J6Q1_9MICO</name>
<sequence length="269" mass="29006">MTQIQTGLVLSADAAATSPIIIAEQVYKSFGSNQVLAGINFEVAAGEVAVVIGPSGSGKSTFLRCLNALETIDSGRIRVSGSDVGYDYRDDKFYEWSSKDYAKFRLGIGMVFQRFNLFNNMNALENVACGPIKVKGMPKKEAKERAQALLEMVGLGTHGHKFPNQLSGGQQQRVAIARSLAMDPSVMLFDEPTSGLDPELVDEVLEVMKTLALGGMTMVVVTHEIGFAREVGDSLTFVDGGVVVEKGDPRTVIANPQSPRTQQFLSKVL</sequence>
<dbReference type="InterPro" id="IPR017871">
    <property type="entry name" value="ABC_transporter-like_CS"/>
</dbReference>
<evidence type="ECO:0000259" key="11">
    <source>
        <dbReference type="PROSITE" id="PS50893"/>
    </source>
</evidence>
<dbReference type="PANTHER" id="PTHR43166:SF9">
    <property type="entry name" value="GLUTAMATE_ASPARTATE IMPORT ATP-BINDING PROTEIN GLTL"/>
    <property type="match status" value="1"/>
</dbReference>
<comment type="caution">
    <text evidence="12">The sequence shown here is derived from an EMBL/GenBank/DDBJ whole genome shotgun (WGS) entry which is preliminary data.</text>
</comment>
<evidence type="ECO:0000256" key="10">
    <source>
        <dbReference type="ARBA" id="ARBA00047624"/>
    </source>
</evidence>
<organism evidence="12 13">
    <name type="scientific">Glaciibacter psychrotolerans</name>
    <dbReference type="NCBI Taxonomy" id="670054"/>
    <lineage>
        <taxon>Bacteria</taxon>
        <taxon>Bacillati</taxon>
        <taxon>Actinomycetota</taxon>
        <taxon>Actinomycetes</taxon>
        <taxon>Micrococcales</taxon>
        <taxon>Microbacteriaceae</taxon>
        <taxon>Glaciibacter</taxon>
    </lineage>
</organism>
<keyword evidence="7" id="KW-0029">Amino-acid transport</keyword>
<evidence type="ECO:0000256" key="2">
    <source>
        <dbReference type="ARBA" id="ARBA00005417"/>
    </source>
</evidence>
<keyword evidence="5" id="KW-0547">Nucleotide-binding</keyword>
<gene>
    <name evidence="12" type="ORF">HNR05_002227</name>
</gene>
<dbReference type="Pfam" id="PF00005">
    <property type="entry name" value="ABC_tran"/>
    <property type="match status" value="1"/>
</dbReference>
<dbReference type="InterPro" id="IPR027417">
    <property type="entry name" value="P-loop_NTPase"/>
</dbReference>
<dbReference type="EC" id="7.4.2.1" evidence="9"/>
<evidence type="ECO:0000256" key="7">
    <source>
        <dbReference type="ARBA" id="ARBA00022970"/>
    </source>
</evidence>
<dbReference type="CDD" id="cd03262">
    <property type="entry name" value="ABC_HisP_GlnQ"/>
    <property type="match status" value="1"/>
</dbReference>
<evidence type="ECO:0000256" key="3">
    <source>
        <dbReference type="ARBA" id="ARBA00022448"/>
    </source>
</evidence>
<dbReference type="InterPro" id="IPR003439">
    <property type="entry name" value="ABC_transporter-like_ATP-bd"/>
</dbReference>
<dbReference type="Gene3D" id="3.40.50.300">
    <property type="entry name" value="P-loop containing nucleotide triphosphate hydrolases"/>
    <property type="match status" value="1"/>
</dbReference>
<dbReference type="GO" id="GO:0015426">
    <property type="term" value="F:ATPase-coupled polar amino acid-transporter activity"/>
    <property type="evidence" value="ECO:0007669"/>
    <property type="project" value="UniProtKB-EC"/>
</dbReference>
<keyword evidence="6 12" id="KW-0067">ATP-binding</keyword>
<keyword evidence="3" id="KW-0813">Transport</keyword>
<reference evidence="12 13" key="1">
    <citation type="submission" date="2020-07" db="EMBL/GenBank/DDBJ databases">
        <title>Sequencing the genomes of 1000 actinobacteria strains.</title>
        <authorList>
            <person name="Klenk H.-P."/>
        </authorList>
    </citation>
    <scope>NUCLEOTIDE SEQUENCE [LARGE SCALE GENOMIC DNA]</scope>
    <source>
        <strain evidence="12 13">LI1</strain>
    </source>
</reference>
<evidence type="ECO:0000256" key="4">
    <source>
        <dbReference type="ARBA" id="ARBA00022475"/>
    </source>
</evidence>
<dbReference type="PIRSF" id="PIRSF039085">
    <property type="entry name" value="ABC_ATPase_HisP"/>
    <property type="match status" value="1"/>
</dbReference>
<evidence type="ECO:0000256" key="5">
    <source>
        <dbReference type="ARBA" id="ARBA00022741"/>
    </source>
</evidence>
<dbReference type="EMBL" id="JACCFM010000001">
    <property type="protein sequence ID" value="NYJ20436.1"/>
    <property type="molecule type" value="Genomic_DNA"/>
</dbReference>